<dbReference type="Proteomes" id="UP000770330">
    <property type="component" value="Unassembled WGS sequence"/>
</dbReference>
<protein>
    <submittedName>
        <fullName evidence="2">Uncharacterized protein</fullName>
    </submittedName>
</protein>
<proteinExistence type="predicted"/>
<dbReference type="RefSeq" id="WP_303945828.1">
    <property type="nucleotide sequence ID" value="NZ_JABZXO010000036.1"/>
</dbReference>
<accession>A0A930KYE4</accession>
<sequence length="251" mass="27920">MTPAPNDTSLTFNLPTLSAAEPKKKKPEAASVPPQKVSAPPEAPVKDPQPRVEESPTVKKPEAKQIPPSPSLPAYDGSARKAEGKSRNKKFNLSIDKDLIPRIRWAVQKETQYVYKQGVIYLRAVEEVPLKDIERYLDAYRRNLSTVPELPKVTVRLGNRHAVPASPSFTPEQVAAVDARAKKLGISRSRYFATALRIWLDQHDMMPPAKEHLAENLEQYISSMGLYVPPADLQRLAKKARVAETSAPKNS</sequence>
<feature type="region of interest" description="Disordered" evidence="1">
    <location>
        <begin position="1"/>
        <end position="87"/>
    </location>
</feature>
<feature type="compositionally biased region" description="Basic and acidic residues" evidence="1">
    <location>
        <begin position="44"/>
        <end position="63"/>
    </location>
</feature>
<reference evidence="2" key="1">
    <citation type="submission" date="2020-04" db="EMBL/GenBank/DDBJ databases">
        <title>Deep metagenomics examines the oral microbiome during advanced dental caries in children, revealing novel taxa and co-occurrences with host molecules.</title>
        <authorList>
            <person name="Baker J.L."/>
            <person name="Morton J.T."/>
            <person name="Dinis M."/>
            <person name="Alvarez R."/>
            <person name="Tran N.C."/>
            <person name="Knight R."/>
            <person name="Edlund A."/>
        </authorList>
    </citation>
    <scope>NUCLEOTIDE SEQUENCE</scope>
    <source>
        <strain evidence="2">JCVI_39_bin.18</strain>
    </source>
</reference>
<comment type="caution">
    <text evidence="2">The sequence shown here is derived from an EMBL/GenBank/DDBJ whole genome shotgun (WGS) entry which is preliminary data.</text>
</comment>
<organism evidence="2 3">
    <name type="scientific">Rothia mucilaginosa</name>
    <dbReference type="NCBI Taxonomy" id="43675"/>
    <lineage>
        <taxon>Bacteria</taxon>
        <taxon>Bacillati</taxon>
        <taxon>Actinomycetota</taxon>
        <taxon>Actinomycetes</taxon>
        <taxon>Micrococcales</taxon>
        <taxon>Micrococcaceae</taxon>
        <taxon>Rothia</taxon>
    </lineage>
</organism>
<evidence type="ECO:0000256" key="1">
    <source>
        <dbReference type="SAM" id="MobiDB-lite"/>
    </source>
</evidence>
<dbReference type="EMBL" id="JABZXO010000036">
    <property type="protein sequence ID" value="MBF1658135.1"/>
    <property type="molecule type" value="Genomic_DNA"/>
</dbReference>
<dbReference type="AlphaFoldDB" id="A0A930KYE4"/>
<evidence type="ECO:0000313" key="2">
    <source>
        <dbReference type="EMBL" id="MBF1658135.1"/>
    </source>
</evidence>
<gene>
    <name evidence="2" type="ORF">HXO61_09445</name>
</gene>
<name>A0A930KYE4_9MICC</name>
<feature type="compositionally biased region" description="Polar residues" evidence="1">
    <location>
        <begin position="1"/>
        <end position="16"/>
    </location>
</feature>
<evidence type="ECO:0000313" key="3">
    <source>
        <dbReference type="Proteomes" id="UP000770330"/>
    </source>
</evidence>